<dbReference type="RefSeq" id="WP_148590564.1">
    <property type="nucleotide sequence ID" value="NZ_CP042997.1"/>
</dbReference>
<protein>
    <recommendedName>
        <fullName evidence="2">DUF1559 domain-containing protein</fullName>
    </recommendedName>
</protein>
<proteinExistence type="predicted"/>
<evidence type="ECO:0000256" key="1">
    <source>
        <dbReference type="SAM" id="Phobius"/>
    </source>
</evidence>
<gene>
    <name evidence="3" type="ORF">OJF2_02830</name>
</gene>
<dbReference type="InterPro" id="IPR027558">
    <property type="entry name" value="Pre_pil_HX9DG_C"/>
</dbReference>
<accession>A0A5B9VU95</accession>
<name>A0A5B9VU95_9BACT</name>
<dbReference type="KEGG" id="agv:OJF2_02830"/>
<dbReference type="InterPro" id="IPR012902">
    <property type="entry name" value="N_methyl_site"/>
</dbReference>
<reference evidence="3 4" key="1">
    <citation type="submission" date="2019-08" db="EMBL/GenBank/DDBJ databases">
        <title>Deep-cultivation of Planctomycetes and their phenomic and genomic characterization uncovers novel biology.</title>
        <authorList>
            <person name="Wiegand S."/>
            <person name="Jogler M."/>
            <person name="Boedeker C."/>
            <person name="Pinto D."/>
            <person name="Vollmers J."/>
            <person name="Rivas-Marin E."/>
            <person name="Kohn T."/>
            <person name="Peeters S.H."/>
            <person name="Heuer A."/>
            <person name="Rast P."/>
            <person name="Oberbeckmann S."/>
            <person name="Bunk B."/>
            <person name="Jeske O."/>
            <person name="Meyerdierks A."/>
            <person name="Storesund J.E."/>
            <person name="Kallscheuer N."/>
            <person name="Luecker S."/>
            <person name="Lage O.M."/>
            <person name="Pohl T."/>
            <person name="Merkel B.J."/>
            <person name="Hornburger P."/>
            <person name="Mueller R.-W."/>
            <person name="Bruemmer F."/>
            <person name="Labrenz M."/>
            <person name="Spormann A.M."/>
            <person name="Op den Camp H."/>
            <person name="Overmann J."/>
            <person name="Amann R."/>
            <person name="Jetten M.S.M."/>
            <person name="Mascher T."/>
            <person name="Medema M.H."/>
            <person name="Devos D.P."/>
            <person name="Kaster A.-K."/>
            <person name="Ovreas L."/>
            <person name="Rohde M."/>
            <person name="Galperin M.Y."/>
            <person name="Jogler C."/>
        </authorList>
    </citation>
    <scope>NUCLEOTIDE SEQUENCE [LARGE SCALE GENOMIC DNA]</scope>
    <source>
        <strain evidence="3 4">OJF2</strain>
    </source>
</reference>
<dbReference type="AlphaFoldDB" id="A0A5B9VU95"/>
<feature type="transmembrane region" description="Helical" evidence="1">
    <location>
        <begin position="12"/>
        <end position="36"/>
    </location>
</feature>
<sequence>MVQVQGIRRRSAFTLIELLVVIAIIAVLISLLLPAVQSAREAARRAQCINNLKQIGLGFHNFEGTYGFFAPTWAISNTFLKPPFQPVDLTTLPATNGNYIPPCPPQFGLVCSNPLDIQSWVPMIMGYTEQTALYNSMNLSQAFPQPANTTAVSTQLNFMVCPSAPGGLRLAPYLNALNNQTVQLAAGDYAVDDGIDDSWLTANNIPHPPGTIVAGLLKGNTLRRIADVTDGTSNTILISEDAGRPDFFVQGRQLTYGQSYPWYRGGTPPTQDNEGSGAGWADYGSEFFTDGDGSNKHTNFSSNNEVYAFHPGGANHAFADGSVHFVKESVAPAVFAAMISYNAGEIISADQY</sequence>
<dbReference type="NCBIfam" id="TIGR04294">
    <property type="entry name" value="pre_pil_HX9DG"/>
    <property type="match status" value="1"/>
</dbReference>
<dbReference type="OrthoDB" id="289947at2"/>
<dbReference type="PANTHER" id="PTHR30093:SF2">
    <property type="entry name" value="TYPE II SECRETION SYSTEM PROTEIN H"/>
    <property type="match status" value="1"/>
</dbReference>
<keyword evidence="1" id="KW-0812">Transmembrane</keyword>
<dbReference type="NCBIfam" id="TIGR02532">
    <property type="entry name" value="IV_pilin_GFxxxE"/>
    <property type="match status" value="1"/>
</dbReference>
<dbReference type="EMBL" id="CP042997">
    <property type="protein sequence ID" value="QEH31818.1"/>
    <property type="molecule type" value="Genomic_DNA"/>
</dbReference>
<keyword evidence="4" id="KW-1185">Reference proteome</keyword>
<dbReference type="SUPFAM" id="SSF54523">
    <property type="entry name" value="Pili subunits"/>
    <property type="match status" value="1"/>
</dbReference>
<dbReference type="Pfam" id="PF07963">
    <property type="entry name" value="N_methyl"/>
    <property type="match status" value="1"/>
</dbReference>
<keyword evidence="1" id="KW-0472">Membrane</keyword>
<dbReference type="Pfam" id="PF07596">
    <property type="entry name" value="SBP_bac_10"/>
    <property type="match status" value="1"/>
</dbReference>
<evidence type="ECO:0000313" key="3">
    <source>
        <dbReference type="EMBL" id="QEH31818.1"/>
    </source>
</evidence>
<dbReference type="InterPro" id="IPR011453">
    <property type="entry name" value="DUF1559"/>
</dbReference>
<dbReference type="PANTHER" id="PTHR30093">
    <property type="entry name" value="GENERAL SECRETION PATHWAY PROTEIN G"/>
    <property type="match status" value="1"/>
</dbReference>
<feature type="domain" description="DUF1559" evidence="2">
    <location>
        <begin position="37"/>
        <end position="332"/>
    </location>
</feature>
<keyword evidence="1" id="KW-1133">Transmembrane helix</keyword>
<dbReference type="InterPro" id="IPR045584">
    <property type="entry name" value="Pilin-like"/>
</dbReference>
<evidence type="ECO:0000313" key="4">
    <source>
        <dbReference type="Proteomes" id="UP000324233"/>
    </source>
</evidence>
<organism evidence="3 4">
    <name type="scientific">Aquisphaera giovannonii</name>
    <dbReference type="NCBI Taxonomy" id="406548"/>
    <lineage>
        <taxon>Bacteria</taxon>
        <taxon>Pseudomonadati</taxon>
        <taxon>Planctomycetota</taxon>
        <taxon>Planctomycetia</taxon>
        <taxon>Isosphaerales</taxon>
        <taxon>Isosphaeraceae</taxon>
        <taxon>Aquisphaera</taxon>
    </lineage>
</organism>
<evidence type="ECO:0000259" key="2">
    <source>
        <dbReference type="Pfam" id="PF07596"/>
    </source>
</evidence>
<dbReference type="Gene3D" id="3.30.700.10">
    <property type="entry name" value="Glycoprotein, Type 4 Pilin"/>
    <property type="match status" value="1"/>
</dbReference>
<dbReference type="Proteomes" id="UP000324233">
    <property type="component" value="Chromosome"/>
</dbReference>